<evidence type="ECO:0000256" key="1">
    <source>
        <dbReference type="ARBA" id="ARBA00022741"/>
    </source>
</evidence>
<keyword evidence="1" id="KW-0547">Nucleotide-binding</keyword>
<proteinExistence type="inferred from homology"/>
<dbReference type="GO" id="GO:0000166">
    <property type="term" value="F:nucleotide binding"/>
    <property type="evidence" value="ECO:0007669"/>
    <property type="project" value="UniProtKB-KW"/>
</dbReference>
<dbReference type="CDD" id="cd17040">
    <property type="entry name" value="Ubl_MoaD_like"/>
    <property type="match status" value="1"/>
</dbReference>
<comment type="similarity">
    <text evidence="2">Belongs to the MoaD family.</text>
</comment>
<organism evidence="4 5">
    <name type="scientific">Psychromicrobium silvestre</name>
    <dbReference type="NCBI Taxonomy" id="1645614"/>
    <lineage>
        <taxon>Bacteria</taxon>
        <taxon>Bacillati</taxon>
        <taxon>Actinomycetota</taxon>
        <taxon>Actinomycetes</taxon>
        <taxon>Micrococcales</taxon>
        <taxon>Micrococcaceae</taxon>
        <taxon>Psychromicrobium</taxon>
    </lineage>
</organism>
<dbReference type="InterPro" id="IPR044672">
    <property type="entry name" value="MOCS2A"/>
</dbReference>
<evidence type="ECO:0000256" key="2">
    <source>
        <dbReference type="ARBA" id="ARBA00024200"/>
    </source>
</evidence>
<dbReference type="GO" id="GO:1990133">
    <property type="term" value="C:molybdopterin adenylyltransferase complex"/>
    <property type="evidence" value="ECO:0007669"/>
    <property type="project" value="TreeGrafter"/>
</dbReference>
<evidence type="ECO:0000256" key="3">
    <source>
        <dbReference type="ARBA" id="ARBA00024247"/>
    </source>
</evidence>
<comment type="caution">
    <text evidence="4">The sequence shown here is derived from an EMBL/GenBank/DDBJ whole genome shotgun (WGS) entry which is preliminary data.</text>
</comment>
<dbReference type="SUPFAM" id="SSF54285">
    <property type="entry name" value="MoaD/ThiS"/>
    <property type="match status" value="1"/>
</dbReference>
<name>A0A7Y9LW59_9MICC</name>
<dbReference type="EMBL" id="JACBYQ010000002">
    <property type="protein sequence ID" value="NYE96718.1"/>
    <property type="molecule type" value="Genomic_DNA"/>
</dbReference>
<dbReference type="PANTHER" id="PTHR33359:SF1">
    <property type="entry name" value="MOLYBDOPTERIN SYNTHASE SULFUR CARRIER SUBUNIT"/>
    <property type="match status" value="1"/>
</dbReference>
<dbReference type="AlphaFoldDB" id="A0A7Y9LW59"/>
<dbReference type="InterPro" id="IPR012675">
    <property type="entry name" value="Beta-grasp_dom_sf"/>
</dbReference>
<evidence type="ECO:0000313" key="4">
    <source>
        <dbReference type="EMBL" id="NYE96718.1"/>
    </source>
</evidence>
<dbReference type="RefSeq" id="WP_179390339.1">
    <property type="nucleotide sequence ID" value="NZ_JACBYQ010000002.1"/>
</dbReference>
<dbReference type="PANTHER" id="PTHR33359">
    <property type="entry name" value="MOLYBDOPTERIN SYNTHASE SULFUR CARRIER SUBUNIT"/>
    <property type="match status" value="1"/>
</dbReference>
<reference evidence="4 5" key="1">
    <citation type="submission" date="2020-07" db="EMBL/GenBank/DDBJ databases">
        <title>Sequencing the genomes of 1000 actinobacteria strains.</title>
        <authorList>
            <person name="Klenk H.-P."/>
        </authorList>
    </citation>
    <scope>NUCLEOTIDE SEQUENCE [LARGE SCALE GENOMIC DNA]</scope>
    <source>
        <strain evidence="4 5">DSM 102047</strain>
    </source>
</reference>
<sequence length="88" mass="9454">MIISYFAAARAATGIEQETLDLPAPLPFSELLEQLARRHPSPASVGVPALAELLGRCSFLRNEVALRELATVVRNEDLIDVLPPFAGG</sequence>
<protein>
    <recommendedName>
        <fullName evidence="3">Molybdopterin synthase sulfur carrier subunit</fullName>
    </recommendedName>
</protein>
<dbReference type="InterPro" id="IPR016155">
    <property type="entry name" value="Mopterin_synth/thiamin_S_b"/>
</dbReference>
<dbReference type="Gene3D" id="3.10.20.30">
    <property type="match status" value="1"/>
</dbReference>
<dbReference type="Pfam" id="PF02597">
    <property type="entry name" value="ThiS"/>
    <property type="match status" value="1"/>
</dbReference>
<accession>A0A7Y9LW59</accession>
<dbReference type="InterPro" id="IPR003749">
    <property type="entry name" value="ThiS/MoaD-like"/>
</dbReference>
<evidence type="ECO:0000313" key="5">
    <source>
        <dbReference type="Proteomes" id="UP000521748"/>
    </source>
</evidence>
<keyword evidence="5" id="KW-1185">Reference proteome</keyword>
<dbReference type="GO" id="GO:0006777">
    <property type="term" value="P:Mo-molybdopterin cofactor biosynthetic process"/>
    <property type="evidence" value="ECO:0007669"/>
    <property type="project" value="InterPro"/>
</dbReference>
<gene>
    <name evidence="4" type="ORF">FHU41_002968</name>
</gene>
<dbReference type="Proteomes" id="UP000521748">
    <property type="component" value="Unassembled WGS sequence"/>
</dbReference>